<dbReference type="GO" id="GO:0016787">
    <property type="term" value="F:hydrolase activity"/>
    <property type="evidence" value="ECO:0007669"/>
    <property type="project" value="InterPro"/>
</dbReference>
<dbReference type="OMA" id="PTEWYPP"/>
<keyword evidence="3" id="KW-1185">Reference proteome</keyword>
<feature type="domain" description="Dienelactone hydrolase" evidence="1">
    <location>
        <begin position="37"/>
        <end position="241"/>
    </location>
</feature>
<organism evidence="2 3">
    <name type="scientific">Folsomia candida</name>
    <name type="common">Springtail</name>
    <dbReference type="NCBI Taxonomy" id="158441"/>
    <lineage>
        <taxon>Eukaryota</taxon>
        <taxon>Metazoa</taxon>
        <taxon>Ecdysozoa</taxon>
        <taxon>Arthropoda</taxon>
        <taxon>Hexapoda</taxon>
        <taxon>Collembola</taxon>
        <taxon>Entomobryomorpha</taxon>
        <taxon>Isotomoidea</taxon>
        <taxon>Isotomidae</taxon>
        <taxon>Proisotominae</taxon>
        <taxon>Folsomia</taxon>
    </lineage>
</organism>
<dbReference type="AlphaFoldDB" id="A0A226EI58"/>
<accession>A0A226EI58</accession>
<dbReference type="EMBL" id="LNIX01000003">
    <property type="protein sequence ID" value="OXA56734.1"/>
    <property type="molecule type" value="Genomic_DNA"/>
</dbReference>
<dbReference type="PANTHER" id="PTHR47668:SF1">
    <property type="entry name" value="DIENELACTONE HYDROLASE DOMAIN-CONTAINING PROTEIN-RELATED"/>
    <property type="match status" value="1"/>
</dbReference>
<dbReference type="Pfam" id="PF01738">
    <property type="entry name" value="DLH"/>
    <property type="match status" value="1"/>
</dbReference>
<dbReference type="PANTHER" id="PTHR47668">
    <property type="entry name" value="DIENELACTONE HYDROLASE FAMILY PROTEIN (AFU_ORTHOLOGUE AFUA_6G01940)"/>
    <property type="match status" value="1"/>
</dbReference>
<reference evidence="2 3" key="1">
    <citation type="submission" date="2015-12" db="EMBL/GenBank/DDBJ databases">
        <title>The genome of Folsomia candida.</title>
        <authorList>
            <person name="Faddeeva A."/>
            <person name="Derks M.F."/>
            <person name="Anvar Y."/>
            <person name="Smit S."/>
            <person name="Van Straalen N."/>
            <person name="Roelofs D."/>
        </authorList>
    </citation>
    <scope>NUCLEOTIDE SEQUENCE [LARGE SCALE GENOMIC DNA]</scope>
    <source>
        <strain evidence="2 3">VU population</strain>
        <tissue evidence="2">Whole body</tissue>
    </source>
</reference>
<dbReference type="SUPFAM" id="SSF53474">
    <property type="entry name" value="alpha/beta-Hydrolases"/>
    <property type="match status" value="1"/>
</dbReference>
<dbReference type="OrthoDB" id="17560at2759"/>
<protein>
    <submittedName>
        <fullName evidence="2">Carboxymethylenebutenolidase</fullName>
    </submittedName>
</protein>
<dbReference type="Proteomes" id="UP000198287">
    <property type="component" value="Unassembled WGS sequence"/>
</dbReference>
<evidence type="ECO:0000259" key="1">
    <source>
        <dbReference type="Pfam" id="PF01738"/>
    </source>
</evidence>
<evidence type="ECO:0000313" key="3">
    <source>
        <dbReference type="Proteomes" id="UP000198287"/>
    </source>
</evidence>
<dbReference type="Gene3D" id="3.40.50.1820">
    <property type="entry name" value="alpha/beta hydrolase"/>
    <property type="match status" value="1"/>
</dbReference>
<dbReference type="InterPro" id="IPR029058">
    <property type="entry name" value="AB_hydrolase_fold"/>
</dbReference>
<gene>
    <name evidence="2" type="ORF">Fcan01_08419</name>
</gene>
<sequence length="244" mass="27352">MYFPTSCCTLPPVESNYTPTGSNVQLEDFSVYETGDTKSYKLLICLYDIFGFHPVTKQFCDKLSSSGFRVVMPDFFRGKPFPSETYPPKDRQVLVDFVTTSGSWEKVVKGDLCKLFEHYRGQGVGQIGMFGFCWGALMCVSASCEYSSDIKAIALIHPSLVKDEDGDRVMTPVLVLPASGDADMVPFYEKVKARFGEDGSGHHRFVDVPHGFCAARGNMEDELNRKRVDEALTLTHKFFSKQLK</sequence>
<name>A0A226EI58_FOLCA</name>
<proteinExistence type="predicted"/>
<comment type="caution">
    <text evidence="2">The sequence shown here is derived from an EMBL/GenBank/DDBJ whole genome shotgun (WGS) entry which is preliminary data.</text>
</comment>
<evidence type="ECO:0000313" key="2">
    <source>
        <dbReference type="EMBL" id="OXA56734.1"/>
    </source>
</evidence>
<dbReference type="InterPro" id="IPR002925">
    <property type="entry name" value="Dienelactn_hydro"/>
</dbReference>